<dbReference type="InterPro" id="IPR036397">
    <property type="entry name" value="RNaseH_sf"/>
</dbReference>
<dbReference type="Proteomes" id="UP000187717">
    <property type="component" value="Unassembled WGS sequence"/>
</dbReference>
<dbReference type="PROSITE" id="PS50532">
    <property type="entry name" value="HTH_IS408"/>
    <property type="match status" value="1"/>
</dbReference>
<dbReference type="Proteomes" id="UP000040926">
    <property type="component" value="Unassembled WGS sequence"/>
</dbReference>
<dbReference type="GO" id="GO:0015074">
    <property type="term" value="P:DNA integration"/>
    <property type="evidence" value="ECO:0007669"/>
    <property type="project" value="InterPro"/>
</dbReference>
<evidence type="ECO:0000313" key="5">
    <source>
        <dbReference type="EMBL" id="ARS07634.1"/>
    </source>
</evidence>
<evidence type="ECO:0000313" key="8">
    <source>
        <dbReference type="EMBL" id="SIX35531.1"/>
    </source>
</evidence>
<evidence type="ECO:0000313" key="10">
    <source>
        <dbReference type="EMBL" id="SJH16348.1"/>
    </source>
</evidence>
<evidence type="ECO:0000313" key="13">
    <source>
        <dbReference type="Proteomes" id="UP000187708"/>
    </source>
</evidence>
<gene>
    <name evidence="5" type="ORF">BZ172_21690</name>
    <name evidence="6" type="ORF">BZ172_26320</name>
    <name evidence="7" type="ORF">ERS008175_01997</name>
    <name evidence="10" type="ORF">SAMEA1569760_02238</name>
    <name evidence="8" type="ORF">SAMEA2054241_01739</name>
    <name evidence="9" type="ORF">SAMEA3356023_03918</name>
    <name evidence="11" type="ORF">SAMEA3710766_04449</name>
</gene>
<dbReference type="EMBL" id="FTXV01000153">
    <property type="protein sequence ID" value="SJE34810.1"/>
    <property type="molecule type" value="Genomic_DNA"/>
</dbReference>
<feature type="region of interest" description="Disordered" evidence="2">
    <location>
        <begin position="486"/>
        <end position="511"/>
    </location>
</feature>
<dbReference type="EMBL" id="UDYI01000221">
    <property type="protein sequence ID" value="SRR27979.1"/>
    <property type="molecule type" value="Genomic_DNA"/>
</dbReference>
<dbReference type="Proteomes" id="UP000194501">
    <property type="component" value="Chromosome"/>
</dbReference>
<dbReference type="AlphaFoldDB" id="A0A1Q8PTG2"/>
<protein>
    <submittedName>
        <fullName evidence="8">Transposase</fullName>
    </submittedName>
</protein>
<dbReference type="STRING" id="216599.GCA_000283715_00673"/>
<proteinExistence type="inferred from homology"/>
<dbReference type="PROSITE" id="PS50994">
    <property type="entry name" value="INTEGRASE"/>
    <property type="match status" value="1"/>
</dbReference>
<dbReference type="InterPro" id="IPR017895">
    <property type="entry name" value="HTH_IS408/IS1162_type"/>
</dbReference>
<evidence type="ECO:0000313" key="7">
    <source>
        <dbReference type="EMBL" id="CSR53459.1"/>
    </source>
</evidence>
<reference evidence="13 14" key="1">
    <citation type="submission" date="2017-01" db="EMBL/GenBank/DDBJ databases">
        <authorList>
            <consortium name="Pathogen Informatics"/>
        </authorList>
    </citation>
    <scope>NUCLEOTIDE SEQUENCE [LARGE SCALE GENOMIC DNA]</scope>
    <source>
        <strain evidence="7 12">20003593_1361393</strain>
        <strain evidence="8 13">2090STDY5461769</strain>
        <strain evidence="9 14">3626STDY6095480</strain>
        <strain evidence="10">Sh1405</strain>
        <strain evidence="15">sh1405</strain>
    </source>
</reference>
<evidence type="ECO:0000313" key="14">
    <source>
        <dbReference type="Proteomes" id="UP000187717"/>
    </source>
</evidence>
<dbReference type="InterPro" id="IPR001584">
    <property type="entry name" value="Integrase_cat-core"/>
</dbReference>
<dbReference type="RefSeq" id="WP_000447022.1">
    <property type="nucleotide sequence ID" value="NZ_CATNNL010000283.1"/>
</dbReference>
<organism evidence="8 13">
    <name type="scientific">Shigella sonnei</name>
    <dbReference type="NCBI Taxonomy" id="624"/>
    <lineage>
        <taxon>Bacteria</taxon>
        <taxon>Pseudomonadati</taxon>
        <taxon>Pseudomonadota</taxon>
        <taxon>Gammaproteobacteria</taxon>
        <taxon>Enterobacterales</taxon>
        <taxon>Enterobacteriaceae</taxon>
        <taxon>Shigella</taxon>
    </lineage>
</organism>
<evidence type="ECO:0000259" key="4">
    <source>
        <dbReference type="PROSITE" id="PS50994"/>
    </source>
</evidence>
<dbReference type="InterPro" id="IPR012337">
    <property type="entry name" value="RNaseH-like_sf"/>
</dbReference>
<evidence type="ECO:0000256" key="1">
    <source>
        <dbReference type="ARBA" id="ARBA00009277"/>
    </source>
</evidence>
<feature type="domain" description="HTH IS408-type" evidence="3">
    <location>
        <begin position="4"/>
        <end position="84"/>
    </location>
</feature>
<dbReference type="OMA" id="PQINRTY"/>
<dbReference type="NCBIfam" id="NF033546">
    <property type="entry name" value="transpos_IS21"/>
    <property type="match status" value="1"/>
</dbReference>
<dbReference type="EMBL" id="CP019689">
    <property type="protein sequence ID" value="ARS07634.1"/>
    <property type="molecule type" value="Genomic_DNA"/>
</dbReference>
<evidence type="ECO:0000313" key="16">
    <source>
        <dbReference type="Proteomes" id="UP000194501"/>
    </source>
</evidence>
<dbReference type="Gene3D" id="3.30.420.10">
    <property type="entry name" value="Ribonuclease H-like superfamily/Ribonuclease H"/>
    <property type="match status" value="1"/>
</dbReference>
<name>A0A1Q8PTG2_SHISO</name>
<dbReference type="PANTHER" id="PTHR35004:SF8">
    <property type="entry name" value="TRANSPOSASE RV3428C-RELATED"/>
    <property type="match status" value="1"/>
</dbReference>
<evidence type="ECO:0000313" key="15">
    <source>
        <dbReference type="Proteomes" id="UP000188006"/>
    </source>
</evidence>
<reference evidence="11 17" key="3">
    <citation type="submission" date="2018-06" db="EMBL/GenBank/DDBJ databases">
        <authorList>
            <consortium name="Pathogen Informatics"/>
            <person name="Doyle S."/>
        </authorList>
    </citation>
    <scope>NUCLEOTIDE SEQUENCE [LARGE SCALE GENOMIC DNA]</scope>
    <source>
        <strain evidence="11 17">4028STDY6275292</strain>
    </source>
</reference>
<dbReference type="InterPro" id="IPR054353">
    <property type="entry name" value="IstA-like_C"/>
</dbReference>
<dbReference type="PANTHER" id="PTHR35004">
    <property type="entry name" value="TRANSPOSASE RV3428C-RELATED"/>
    <property type="match status" value="1"/>
</dbReference>
<evidence type="ECO:0000313" key="17">
    <source>
        <dbReference type="Proteomes" id="UP000251393"/>
    </source>
</evidence>
<dbReference type="SUPFAM" id="SSF53098">
    <property type="entry name" value="Ribonuclease H-like"/>
    <property type="match status" value="1"/>
</dbReference>
<dbReference type="EMBL" id="FTSV01000043">
    <property type="protein sequence ID" value="SIX35531.1"/>
    <property type="molecule type" value="Genomic_DNA"/>
</dbReference>
<evidence type="ECO:0000313" key="9">
    <source>
        <dbReference type="EMBL" id="SJE34810.1"/>
    </source>
</evidence>
<dbReference type="GO" id="GO:0003676">
    <property type="term" value="F:nucleic acid binding"/>
    <property type="evidence" value="ECO:0007669"/>
    <property type="project" value="InterPro"/>
</dbReference>
<feature type="region of interest" description="Disordered" evidence="2">
    <location>
        <begin position="377"/>
        <end position="396"/>
    </location>
</feature>
<feature type="domain" description="Integrase catalytic" evidence="4">
    <location>
        <begin position="129"/>
        <end position="309"/>
    </location>
</feature>
<sequence>METCFKILQLKFDKKLTNRCIGLTLHISASTVFEVLARFKASSLSWPLPADISHDTLEKLIFPPKDTSASELVMPDMLYFDTEMRKPGVTRQLLWMEYKAQAGDKAMGYSHFCRCYRKWKKTRRLSMRQEHRAGEKLFIDFCGPTVPVINPDTGEIRRVAIFVAVMGASNYTYVEACEGQDMMSWLNAHSRCLTFLGGVPKLLIPDNLRSAVKKADRYEPVINDSYQALAEHYGTVIIPARPRKPKDKPKAENGVLIVERWLLARIRNETFHTLRALNARLRELLTDMNNRPMKGYGNQTRAERFRMLDAPALSPLPLEPYEYTEYKAVKVGPDYHVEYARHWYSVPHELVGQRLSLKVGQSVVQLWHKGQCVAQHPRSTHEYKHTTNPLHMPERHRRHGTWTPERLIEQGNRTGPSTGRVVESMLKAKPHPELAYRAVLGLLALQKKYGPERLEKACYVALHYNAPDRRFIDNLLRHHRDNVELPLSRQGEQHPAYASEHENLRGPGYYH</sequence>
<dbReference type="EMBL" id="CP019689">
    <property type="protein sequence ID" value="ARS08388.1"/>
    <property type="molecule type" value="Genomic_DNA"/>
</dbReference>
<evidence type="ECO:0000313" key="12">
    <source>
        <dbReference type="Proteomes" id="UP000040926"/>
    </source>
</evidence>
<evidence type="ECO:0000259" key="3">
    <source>
        <dbReference type="PROSITE" id="PS50532"/>
    </source>
</evidence>
<accession>A0A1Q8PTG2</accession>
<dbReference type="EMBL" id="CXEC01000046">
    <property type="protein sequence ID" value="CSR53459.1"/>
    <property type="molecule type" value="Genomic_DNA"/>
</dbReference>
<dbReference type="EMBL" id="FUBI01000051">
    <property type="protein sequence ID" value="SJH16348.1"/>
    <property type="molecule type" value="Genomic_DNA"/>
</dbReference>
<dbReference type="Proteomes" id="UP000251393">
    <property type="component" value="Unassembled WGS sequence"/>
</dbReference>
<comment type="similarity">
    <text evidence="1">Belongs to the transposase IS21/IS408/IS1162 family.</text>
</comment>
<evidence type="ECO:0000313" key="11">
    <source>
        <dbReference type="EMBL" id="SRR27979.1"/>
    </source>
</evidence>
<dbReference type="Pfam" id="PF22483">
    <property type="entry name" value="Mu-transpos_C_2"/>
    <property type="match status" value="1"/>
</dbReference>
<dbReference type="GeneID" id="93777185"/>
<dbReference type="Proteomes" id="UP000188006">
    <property type="component" value="Unassembled WGS sequence"/>
</dbReference>
<evidence type="ECO:0000256" key="2">
    <source>
        <dbReference type="SAM" id="MobiDB-lite"/>
    </source>
</evidence>
<reference evidence="5 16" key="2">
    <citation type="submission" date="2017-02" db="EMBL/GenBank/DDBJ databases">
        <authorList>
            <person name="Svab D."/>
            <person name="Balint B."/>
            <person name="Maroti G."/>
            <person name="Vasarhelyi B."/>
            <person name="Horvath B."/>
            <person name="Toth I."/>
        </authorList>
    </citation>
    <scope>NUCLEOTIDE SEQUENCE [LARGE SCALE GENOMIC DNA]</scope>
    <source>
        <strain evidence="5">75/02</strain>
    </source>
</reference>
<dbReference type="Proteomes" id="UP000187708">
    <property type="component" value="Unassembled WGS sequence"/>
</dbReference>
<evidence type="ECO:0000313" key="6">
    <source>
        <dbReference type="EMBL" id="ARS08388.1"/>
    </source>
</evidence>